<protein>
    <submittedName>
        <fullName evidence="5">LacI family DNA-binding transcriptional regulator</fullName>
    </submittedName>
</protein>
<accession>A0ABU3LWZ8</accession>
<dbReference type="Gene3D" id="3.40.50.2300">
    <property type="match status" value="1"/>
</dbReference>
<keyword evidence="1" id="KW-0805">Transcription regulation</keyword>
<dbReference type="PANTHER" id="PTHR30146:SF109">
    <property type="entry name" value="HTH-TYPE TRANSCRIPTIONAL REGULATOR GALS"/>
    <property type="match status" value="1"/>
</dbReference>
<evidence type="ECO:0000256" key="1">
    <source>
        <dbReference type="ARBA" id="ARBA00023015"/>
    </source>
</evidence>
<dbReference type="Pfam" id="PF00356">
    <property type="entry name" value="LacI"/>
    <property type="match status" value="1"/>
</dbReference>
<evidence type="ECO:0000256" key="2">
    <source>
        <dbReference type="ARBA" id="ARBA00023125"/>
    </source>
</evidence>
<feature type="domain" description="HTH lacI-type" evidence="4">
    <location>
        <begin position="4"/>
        <end position="58"/>
    </location>
</feature>
<keyword evidence="6" id="KW-1185">Reference proteome</keyword>
<proteinExistence type="predicted"/>
<dbReference type="InterPro" id="IPR010982">
    <property type="entry name" value="Lambda_DNA-bd_dom_sf"/>
</dbReference>
<evidence type="ECO:0000256" key="3">
    <source>
        <dbReference type="ARBA" id="ARBA00023163"/>
    </source>
</evidence>
<evidence type="ECO:0000313" key="5">
    <source>
        <dbReference type="EMBL" id="MDT7843289.1"/>
    </source>
</evidence>
<name>A0ABU3LWZ8_9ACTN</name>
<keyword evidence="3" id="KW-0804">Transcription</keyword>
<gene>
    <name evidence="5" type="ORF">RQC66_21420</name>
</gene>
<dbReference type="CDD" id="cd01392">
    <property type="entry name" value="HTH_LacI"/>
    <property type="match status" value="1"/>
</dbReference>
<reference evidence="6" key="1">
    <citation type="submission" date="2023-07" db="EMBL/GenBank/DDBJ databases">
        <title>Draft genome sequence of the endophytic actinobacterium Streptomyces justiciae WPN32, a potential antibiotic producer.</title>
        <authorList>
            <person name="Yasawong M."/>
            <person name="Pana W."/>
            <person name="Ganta P."/>
            <person name="Santapan N."/>
            <person name="Songngamsuk T."/>
            <person name="Phatcharaharikarn M."/>
            <person name="Kerdtoob S."/>
            <person name="Nantapong N."/>
        </authorList>
    </citation>
    <scope>NUCLEOTIDE SEQUENCE [LARGE SCALE GENOMIC DNA]</scope>
    <source>
        <strain evidence="6">WPN32</strain>
    </source>
</reference>
<dbReference type="RefSeq" id="WP_314202991.1">
    <property type="nucleotide sequence ID" value="NZ_JAVTLL010000014.1"/>
</dbReference>
<dbReference type="EMBL" id="JAVTLL010000014">
    <property type="protein sequence ID" value="MDT7843289.1"/>
    <property type="molecule type" value="Genomic_DNA"/>
</dbReference>
<keyword evidence="2 5" id="KW-0238">DNA-binding</keyword>
<dbReference type="PANTHER" id="PTHR30146">
    <property type="entry name" value="LACI-RELATED TRANSCRIPTIONAL REPRESSOR"/>
    <property type="match status" value="1"/>
</dbReference>
<dbReference type="InterPro" id="IPR000843">
    <property type="entry name" value="HTH_LacI"/>
</dbReference>
<sequence>MNKVTIRGVAELARVSQSSVSNYFHKPHKLSEATRERIRQAVDVLGFVPNDAARILRTGVSPVIGYLAFELASATTPEIAAAIEQRVSAHGMFLLMARPWAIACATWSAPPAIASRPASSAPRSCARP</sequence>
<comment type="caution">
    <text evidence="5">The sequence shown here is derived from an EMBL/GenBank/DDBJ whole genome shotgun (WGS) entry which is preliminary data.</text>
</comment>
<dbReference type="SUPFAM" id="SSF47413">
    <property type="entry name" value="lambda repressor-like DNA-binding domains"/>
    <property type="match status" value="1"/>
</dbReference>
<dbReference type="PROSITE" id="PS50932">
    <property type="entry name" value="HTH_LACI_2"/>
    <property type="match status" value="1"/>
</dbReference>
<evidence type="ECO:0000259" key="4">
    <source>
        <dbReference type="PROSITE" id="PS50932"/>
    </source>
</evidence>
<dbReference type="Gene3D" id="1.10.260.40">
    <property type="entry name" value="lambda repressor-like DNA-binding domains"/>
    <property type="match status" value="1"/>
</dbReference>
<organism evidence="5 6">
    <name type="scientific">Streptomyces justiciae</name>
    <dbReference type="NCBI Taxonomy" id="2780140"/>
    <lineage>
        <taxon>Bacteria</taxon>
        <taxon>Bacillati</taxon>
        <taxon>Actinomycetota</taxon>
        <taxon>Actinomycetes</taxon>
        <taxon>Kitasatosporales</taxon>
        <taxon>Streptomycetaceae</taxon>
        <taxon>Streptomyces</taxon>
    </lineage>
</organism>
<dbReference type="Proteomes" id="UP001257948">
    <property type="component" value="Unassembled WGS sequence"/>
</dbReference>
<dbReference type="GO" id="GO:0003677">
    <property type="term" value="F:DNA binding"/>
    <property type="evidence" value="ECO:0007669"/>
    <property type="project" value="UniProtKB-KW"/>
</dbReference>
<evidence type="ECO:0000313" key="6">
    <source>
        <dbReference type="Proteomes" id="UP001257948"/>
    </source>
</evidence>
<dbReference type="SMART" id="SM00354">
    <property type="entry name" value="HTH_LACI"/>
    <property type="match status" value="1"/>
</dbReference>